<gene>
    <name evidence="1" type="ORF">P775_10535</name>
</gene>
<name>A0A2G8RFG5_9RHOB</name>
<reference evidence="1 2" key="1">
    <citation type="submission" date="2013-09" db="EMBL/GenBank/DDBJ databases">
        <title>Genome sequencing of Phaeobacter antarcticus sp. nov. SM1211.</title>
        <authorList>
            <person name="Zhang X.-Y."/>
            <person name="Liu C."/>
            <person name="Chen X.-L."/>
            <person name="Xie B.-B."/>
            <person name="Qin Q.-L."/>
            <person name="Rong J.-C."/>
            <person name="Zhang Y.-Z."/>
        </authorList>
    </citation>
    <scope>NUCLEOTIDE SEQUENCE [LARGE SCALE GENOMIC DNA]</scope>
    <source>
        <strain evidence="1 2">SM1211</strain>
    </source>
</reference>
<accession>A0A2G8RFG5</accession>
<organism evidence="1 2">
    <name type="scientific">Puniceibacterium antarcticum</name>
    <dbReference type="NCBI Taxonomy" id="1206336"/>
    <lineage>
        <taxon>Bacteria</taxon>
        <taxon>Pseudomonadati</taxon>
        <taxon>Pseudomonadota</taxon>
        <taxon>Alphaproteobacteria</taxon>
        <taxon>Rhodobacterales</taxon>
        <taxon>Paracoccaceae</taxon>
        <taxon>Puniceibacterium</taxon>
    </lineage>
</organism>
<protein>
    <submittedName>
        <fullName evidence="1">Uncharacterized protein</fullName>
    </submittedName>
</protein>
<evidence type="ECO:0000313" key="1">
    <source>
        <dbReference type="EMBL" id="PIL20233.1"/>
    </source>
</evidence>
<proteinExistence type="predicted"/>
<dbReference type="Proteomes" id="UP000231259">
    <property type="component" value="Unassembled WGS sequence"/>
</dbReference>
<dbReference type="AlphaFoldDB" id="A0A2G8RFG5"/>
<dbReference type="EMBL" id="AWWI01000065">
    <property type="protein sequence ID" value="PIL20233.1"/>
    <property type="molecule type" value="Genomic_DNA"/>
</dbReference>
<comment type="caution">
    <text evidence="1">The sequence shown here is derived from an EMBL/GenBank/DDBJ whole genome shotgun (WGS) entry which is preliminary data.</text>
</comment>
<keyword evidence="2" id="KW-1185">Reference proteome</keyword>
<evidence type="ECO:0000313" key="2">
    <source>
        <dbReference type="Proteomes" id="UP000231259"/>
    </source>
</evidence>
<sequence length="166" mass="18010">MQSITCRSPDAVDLRFLQGVNLATASGSLMQQATDEHEGVQNMLAEGTLGDRIQLATYISQDAAGVALQHFQRFTHALKVPGMGIAPDLHRQVRSQSIVVLSQRDPAFASQGDKLAAGLFIQACIHFPAGDCEQSPRGGGWAMFFSITVVSTAMRDRLRSYLAELF</sequence>